<evidence type="ECO:0000313" key="12">
    <source>
        <dbReference type="EMBL" id="EFX78663.1"/>
    </source>
</evidence>
<keyword evidence="13" id="KW-1185">Reference proteome</keyword>
<keyword evidence="10" id="KW-0732">Signal</keyword>
<dbReference type="FunCoup" id="E9GPK4">
    <property type="interactions" value="63"/>
</dbReference>
<dbReference type="GO" id="GO:0005886">
    <property type="term" value="C:plasma membrane"/>
    <property type="evidence" value="ECO:0007669"/>
    <property type="project" value="UniProtKB-SubCell"/>
</dbReference>
<evidence type="ECO:0000256" key="4">
    <source>
        <dbReference type="ARBA" id="ARBA00022692"/>
    </source>
</evidence>
<feature type="domain" description="Ionotropic glutamate receptor C-terminal" evidence="11">
    <location>
        <begin position="145"/>
        <end position="445"/>
    </location>
</feature>
<feature type="transmembrane region" description="Helical" evidence="9">
    <location>
        <begin position="145"/>
        <end position="165"/>
    </location>
</feature>
<feature type="chain" id="PRO_5003240499" description="Ionotropic glutamate receptor C-terminal domain-containing protein" evidence="10">
    <location>
        <begin position="23"/>
        <end position="497"/>
    </location>
</feature>
<comment type="similarity">
    <text evidence="2">Belongs to the glutamate-gated ion channel (TC 1.A.10.1) family.</text>
</comment>
<dbReference type="InterPro" id="IPR052192">
    <property type="entry name" value="Insect_Ionotropic_Sensory_Rcpt"/>
</dbReference>
<dbReference type="Pfam" id="PF00060">
    <property type="entry name" value="Lig_chan"/>
    <property type="match status" value="1"/>
</dbReference>
<sequence length="497" mass="56205">MSYLRFPFLIGWLSISIYGSLSTPNPLNGKHLRVIWTLWKGNPKGLIGPLKGGAMLESLSSRLNFTYEMVRVTDFRLEPSEKGLGLFNHLWDQQCDLLVHDVIPTPDRNKVVDLTTYWIYDRLAFLIPVPEETVNIDSVIKPFQWLVWLGLGISIVCVIAILNLIRRYLECRSTYHTGFRPNNEPQTGNLKTGGQNRAKKNQTENEYLYVLGNLLSQGVVCPLKQLPYRLVSSVWILAAFIFVQSYMSTLFTYVVTPISHPLVNSIYDVIDSSDINLIVRETGLINTLLLTTNHSTGIFATLQKKVDSFPNSRCVSVSDCIRSIKPELRNVFIDVKILLANVYLKDAIRNDFKKTGKCNFQMAKEGFIGTTISLALPKNSPYTQRISQGILEVQQIGVVDFWDTWIRPMPPQCNGRPQSGKKKKKTTPLSLKNLTGAFLVLSVGLSLSFLAFLVEKVISIREQYHSNASNKLQQDSNNLIVMVPFQIEGEDPLFILE</sequence>
<accession>E9GPK4</accession>
<evidence type="ECO:0000256" key="2">
    <source>
        <dbReference type="ARBA" id="ARBA00008685"/>
    </source>
</evidence>
<evidence type="ECO:0000259" key="11">
    <source>
        <dbReference type="Pfam" id="PF00060"/>
    </source>
</evidence>
<dbReference type="Proteomes" id="UP000000305">
    <property type="component" value="Unassembled WGS sequence"/>
</dbReference>
<evidence type="ECO:0000256" key="3">
    <source>
        <dbReference type="ARBA" id="ARBA00022475"/>
    </source>
</evidence>
<dbReference type="eggNOG" id="KOG4440">
    <property type="taxonomic scope" value="Eukaryota"/>
</dbReference>
<keyword evidence="4 9" id="KW-0812">Transmembrane</keyword>
<proteinExistence type="inferred from homology"/>
<dbReference type="AlphaFoldDB" id="E9GPK4"/>
<protein>
    <recommendedName>
        <fullName evidence="11">Ionotropic glutamate receptor C-terminal domain-containing protein</fullName>
    </recommendedName>
</protein>
<gene>
    <name evidence="12" type="ORF">DAPPUDRAFT_320340</name>
</gene>
<feature type="transmembrane region" description="Helical" evidence="9">
    <location>
        <begin position="234"/>
        <end position="255"/>
    </location>
</feature>
<keyword evidence="8" id="KW-0325">Glycoprotein</keyword>
<keyword evidence="3" id="KW-1003">Cell membrane</keyword>
<reference evidence="12 13" key="1">
    <citation type="journal article" date="2011" name="Science">
        <title>The ecoresponsive genome of Daphnia pulex.</title>
        <authorList>
            <person name="Colbourne J.K."/>
            <person name="Pfrender M.E."/>
            <person name="Gilbert D."/>
            <person name="Thomas W.K."/>
            <person name="Tucker A."/>
            <person name="Oakley T.H."/>
            <person name="Tokishita S."/>
            <person name="Aerts A."/>
            <person name="Arnold G.J."/>
            <person name="Basu M.K."/>
            <person name="Bauer D.J."/>
            <person name="Caceres C.E."/>
            <person name="Carmel L."/>
            <person name="Casola C."/>
            <person name="Choi J.H."/>
            <person name="Detter J.C."/>
            <person name="Dong Q."/>
            <person name="Dusheyko S."/>
            <person name="Eads B.D."/>
            <person name="Frohlich T."/>
            <person name="Geiler-Samerotte K.A."/>
            <person name="Gerlach D."/>
            <person name="Hatcher P."/>
            <person name="Jogdeo S."/>
            <person name="Krijgsveld J."/>
            <person name="Kriventseva E.V."/>
            <person name="Kultz D."/>
            <person name="Laforsch C."/>
            <person name="Lindquist E."/>
            <person name="Lopez J."/>
            <person name="Manak J.R."/>
            <person name="Muller J."/>
            <person name="Pangilinan J."/>
            <person name="Patwardhan R.P."/>
            <person name="Pitluck S."/>
            <person name="Pritham E.J."/>
            <person name="Rechtsteiner A."/>
            <person name="Rho M."/>
            <person name="Rogozin I.B."/>
            <person name="Sakarya O."/>
            <person name="Salamov A."/>
            <person name="Schaack S."/>
            <person name="Shapiro H."/>
            <person name="Shiga Y."/>
            <person name="Skalitzky C."/>
            <person name="Smith Z."/>
            <person name="Souvorov A."/>
            <person name="Sung W."/>
            <person name="Tang Z."/>
            <person name="Tsuchiya D."/>
            <person name="Tu H."/>
            <person name="Vos H."/>
            <person name="Wang M."/>
            <person name="Wolf Y.I."/>
            <person name="Yamagata H."/>
            <person name="Yamada T."/>
            <person name="Ye Y."/>
            <person name="Shaw J.R."/>
            <person name="Andrews J."/>
            <person name="Crease T.J."/>
            <person name="Tang H."/>
            <person name="Lucas S.M."/>
            <person name="Robertson H.M."/>
            <person name="Bork P."/>
            <person name="Koonin E.V."/>
            <person name="Zdobnov E.M."/>
            <person name="Grigoriev I.V."/>
            <person name="Lynch M."/>
            <person name="Boore J.L."/>
        </authorList>
    </citation>
    <scope>NUCLEOTIDE SEQUENCE [LARGE SCALE GENOMIC DNA]</scope>
</reference>
<keyword evidence="7" id="KW-0675">Receptor</keyword>
<dbReference type="Gene3D" id="3.40.190.10">
    <property type="entry name" value="Periplasmic binding protein-like II"/>
    <property type="match status" value="1"/>
</dbReference>
<dbReference type="OrthoDB" id="5984008at2759"/>
<keyword evidence="6 9" id="KW-0472">Membrane</keyword>
<organism evidence="12 13">
    <name type="scientific">Daphnia pulex</name>
    <name type="common">Water flea</name>
    <dbReference type="NCBI Taxonomy" id="6669"/>
    <lineage>
        <taxon>Eukaryota</taxon>
        <taxon>Metazoa</taxon>
        <taxon>Ecdysozoa</taxon>
        <taxon>Arthropoda</taxon>
        <taxon>Crustacea</taxon>
        <taxon>Branchiopoda</taxon>
        <taxon>Diplostraca</taxon>
        <taxon>Cladocera</taxon>
        <taxon>Anomopoda</taxon>
        <taxon>Daphniidae</taxon>
        <taxon>Daphnia</taxon>
    </lineage>
</organism>
<evidence type="ECO:0000256" key="10">
    <source>
        <dbReference type="SAM" id="SignalP"/>
    </source>
</evidence>
<evidence type="ECO:0000256" key="6">
    <source>
        <dbReference type="ARBA" id="ARBA00023136"/>
    </source>
</evidence>
<dbReference type="SUPFAM" id="SSF53850">
    <property type="entry name" value="Periplasmic binding protein-like II"/>
    <property type="match status" value="1"/>
</dbReference>
<evidence type="ECO:0000256" key="9">
    <source>
        <dbReference type="SAM" id="Phobius"/>
    </source>
</evidence>
<dbReference type="PhylomeDB" id="E9GPK4"/>
<feature type="signal peptide" evidence="10">
    <location>
        <begin position="1"/>
        <end position="22"/>
    </location>
</feature>
<evidence type="ECO:0000256" key="1">
    <source>
        <dbReference type="ARBA" id="ARBA00004651"/>
    </source>
</evidence>
<comment type="subcellular location">
    <subcellularLocation>
        <location evidence="1">Cell membrane</location>
        <topology evidence="1">Multi-pass membrane protein</topology>
    </subcellularLocation>
</comment>
<dbReference type="GO" id="GO:0050906">
    <property type="term" value="P:detection of stimulus involved in sensory perception"/>
    <property type="evidence" value="ECO:0007669"/>
    <property type="project" value="UniProtKB-ARBA"/>
</dbReference>
<feature type="transmembrane region" description="Helical" evidence="9">
    <location>
        <begin position="434"/>
        <end position="454"/>
    </location>
</feature>
<dbReference type="InParanoid" id="E9GPK4"/>
<name>E9GPK4_DAPPU</name>
<dbReference type="KEGG" id="dpx:DAPPUDRAFT_320340"/>
<dbReference type="InterPro" id="IPR001320">
    <property type="entry name" value="Iontro_rcpt_C"/>
</dbReference>
<dbReference type="GO" id="GO:0015276">
    <property type="term" value="F:ligand-gated monoatomic ion channel activity"/>
    <property type="evidence" value="ECO:0007669"/>
    <property type="project" value="InterPro"/>
</dbReference>
<evidence type="ECO:0000256" key="5">
    <source>
        <dbReference type="ARBA" id="ARBA00022989"/>
    </source>
</evidence>
<evidence type="ECO:0000256" key="7">
    <source>
        <dbReference type="ARBA" id="ARBA00023170"/>
    </source>
</evidence>
<dbReference type="EMBL" id="GL732556">
    <property type="protein sequence ID" value="EFX78663.1"/>
    <property type="molecule type" value="Genomic_DNA"/>
</dbReference>
<dbReference type="HOGENOM" id="CLU_007257_4_2_1"/>
<dbReference type="PANTHER" id="PTHR42643">
    <property type="entry name" value="IONOTROPIC RECEPTOR 20A-RELATED"/>
    <property type="match status" value="1"/>
</dbReference>
<evidence type="ECO:0000313" key="13">
    <source>
        <dbReference type="Proteomes" id="UP000000305"/>
    </source>
</evidence>
<evidence type="ECO:0000256" key="8">
    <source>
        <dbReference type="ARBA" id="ARBA00023180"/>
    </source>
</evidence>
<keyword evidence="5 9" id="KW-1133">Transmembrane helix</keyword>
<dbReference type="Gene3D" id="1.10.287.70">
    <property type="match status" value="1"/>
</dbReference>
<dbReference type="PANTHER" id="PTHR42643:SF24">
    <property type="entry name" value="IONOTROPIC RECEPTOR 60A"/>
    <property type="match status" value="1"/>
</dbReference>